<dbReference type="Gene3D" id="3.50.50.60">
    <property type="entry name" value="FAD/NAD(P)-binding domain"/>
    <property type="match status" value="2"/>
</dbReference>
<keyword evidence="7" id="KW-1133">Transmembrane helix</keyword>
<dbReference type="EMBL" id="JARVKM010000018">
    <property type="protein sequence ID" value="KAK9778026.1"/>
    <property type="molecule type" value="Genomic_DNA"/>
</dbReference>
<feature type="region of interest" description="Disordered" evidence="6">
    <location>
        <begin position="604"/>
        <end position="640"/>
    </location>
</feature>
<keyword evidence="9" id="KW-1185">Reference proteome</keyword>
<evidence type="ECO:0000256" key="1">
    <source>
        <dbReference type="ARBA" id="ARBA00009183"/>
    </source>
</evidence>
<proteinExistence type="inferred from homology"/>
<evidence type="ECO:0000256" key="6">
    <source>
        <dbReference type="SAM" id="MobiDB-lite"/>
    </source>
</evidence>
<keyword evidence="3" id="KW-0274">FAD</keyword>
<dbReference type="InterPro" id="IPR050346">
    <property type="entry name" value="FMO-like"/>
</dbReference>
<comment type="similarity">
    <text evidence="1">Belongs to the FMO family.</text>
</comment>
<accession>A0ABR2XW83</accession>
<feature type="transmembrane region" description="Helical" evidence="7">
    <location>
        <begin position="34"/>
        <end position="55"/>
    </location>
</feature>
<evidence type="ECO:0000256" key="7">
    <source>
        <dbReference type="SAM" id="Phobius"/>
    </source>
</evidence>
<evidence type="ECO:0000256" key="3">
    <source>
        <dbReference type="ARBA" id="ARBA00022827"/>
    </source>
</evidence>
<dbReference type="SUPFAM" id="SSF51905">
    <property type="entry name" value="FAD/NAD(P)-binding domain"/>
    <property type="match status" value="2"/>
</dbReference>
<dbReference type="Proteomes" id="UP001465668">
    <property type="component" value="Unassembled WGS sequence"/>
</dbReference>
<comment type="caution">
    <text evidence="8">The sequence shown here is derived from an EMBL/GenBank/DDBJ whole genome shotgun (WGS) entry which is preliminary data.</text>
</comment>
<dbReference type="InterPro" id="IPR036188">
    <property type="entry name" value="FAD/NAD-bd_sf"/>
</dbReference>
<evidence type="ECO:0000256" key="4">
    <source>
        <dbReference type="ARBA" id="ARBA00022857"/>
    </source>
</evidence>
<evidence type="ECO:0000256" key="2">
    <source>
        <dbReference type="ARBA" id="ARBA00022630"/>
    </source>
</evidence>
<keyword evidence="2" id="KW-0285">Flavoprotein</keyword>
<gene>
    <name evidence="8" type="ORF">SCAR479_05352</name>
</gene>
<keyword evidence="7" id="KW-0812">Transmembrane</keyword>
<dbReference type="InterPro" id="IPR020946">
    <property type="entry name" value="Flavin_mOase-like"/>
</dbReference>
<dbReference type="Pfam" id="PF00743">
    <property type="entry name" value="FMO-like"/>
    <property type="match status" value="1"/>
</dbReference>
<feature type="compositionally biased region" description="Low complexity" evidence="6">
    <location>
        <begin position="610"/>
        <end position="621"/>
    </location>
</feature>
<reference evidence="8 9" key="1">
    <citation type="submission" date="2024-02" db="EMBL/GenBank/DDBJ databases">
        <title>First draft genome assembly of two strains of Seiridium cardinale.</title>
        <authorList>
            <person name="Emiliani G."/>
            <person name="Scali E."/>
        </authorList>
    </citation>
    <scope>NUCLEOTIDE SEQUENCE [LARGE SCALE GENOMIC DNA]</scope>
    <source>
        <strain evidence="8 9">BM-138-000479</strain>
    </source>
</reference>
<sequence length="1186" mass="131275">MAPNPIMIPRKPVPKSAPPNQSDSRRTSPGHAKAVVAASVLVLLVATVHWVRRWLLSGAAIETLLILYANGENDRIFPSVPLWSLLSTLNLVYAVSSTSWLLYALFTAACYPVILLTSLAQFPAVGHVFRRFLRKTLGKDPHFIRDQLALFNLPALEIDTEVNGLFVIRGVTISLSSLTIVAHGIEVGIKITNDIELAICVDDVTVQLFRRIEIGDVFANIKGGKFEMTLGEVDDDPMDDSLSVDSAFLGDTPLLRAATAGSGGFKDRPKLRESLTGGSYMKDTTAQGGYQGVTSLSPADKLADEEYHQRLTEIRTTSAIYQSRQLARKRALEDEEFNLTNDKDMRAAISAELHSLPSIAHPPSRSVRVTTLQTMSPPYMRRFMHRLPFLLRLLLAPLSYFHPISFSSINAAGSGQWVSELLKQEVFKQYIETSAELRRLHRRVSTWLADANFCMQLTDIDALGSVPLSTSYDIVAYLKFNDVMAYRTTQQSGAITQVVRLGGADATFTIPSYLLPHHEHIIPPKPSPTDKEELKIEVIEADGVPQAVQAEDDLKKAQKDESSIGMSVHASLPATFDQTLLNFIAALVKATKIIEIEKEIADVEQRSARSSVSTSVDIDSVPNSPTSDGESSASEASEKAKLGMKDVAGFKMMARNIRQNLKDGSYNTTIKEFAKELHQNTKDGMKKAVVGGLVNDRWIARIVGKTAATLQKAQGDLGYSGGIPIPLAPYRGTEDMPSKLLWTPSNYAHVIVSRVQIGHKVPPHTTTKDMFHDALGSFGPSQPPADGPLIFSMITLLHVKTPTYAYKLAMAPAHRRAAVIGAGQAGAIATDALEVPGYIHLMPVSIPSLTEILAGTADKPVALLPRSLAEYGLRAPFRHHATIRDWGEGIFKSNGHEKLVEPNTTVERAVKEGDEWVVTLRKESNDRNYWWREKFDALLVATGHYDIPWSPEIEGLSEWDQKFPGSVAHSKHFLRPKQYAGKGAHVDDGCRELWSWVHPSHHTRSSTAIRGEPIPAFGWESFDHTKIVIKKEVTHLDAKTVTVHFADGTHLENVDHVIFGTGYTFSYPFLPHIQERMKNGYRQHRWDIENLSLTFVGMTCGGFTIRNYEYQAVTVARYLAGRAAVLPPITEQLEWERARAAEKKRRQRPLLDCAKLLGLLRAAARYRRRAGGRNHRTKAGAVQEGL</sequence>
<evidence type="ECO:0000313" key="9">
    <source>
        <dbReference type="Proteomes" id="UP001465668"/>
    </source>
</evidence>
<feature type="transmembrane region" description="Helical" evidence="7">
    <location>
        <begin position="76"/>
        <end position="95"/>
    </location>
</feature>
<keyword evidence="5" id="KW-0560">Oxidoreductase</keyword>
<evidence type="ECO:0000256" key="5">
    <source>
        <dbReference type="ARBA" id="ARBA00023002"/>
    </source>
</evidence>
<dbReference type="PANTHER" id="PTHR23023">
    <property type="entry name" value="DIMETHYLANILINE MONOOXYGENASE"/>
    <property type="match status" value="1"/>
</dbReference>
<dbReference type="PRINTS" id="PR00370">
    <property type="entry name" value="FMOXYGENASE"/>
</dbReference>
<name>A0ABR2XW83_9PEZI</name>
<protein>
    <submittedName>
        <fullName evidence="8">SMP-LTD domain-containing protein</fullName>
    </submittedName>
</protein>
<feature type="transmembrane region" description="Helical" evidence="7">
    <location>
        <begin position="101"/>
        <end position="125"/>
    </location>
</feature>
<dbReference type="InterPro" id="IPR000960">
    <property type="entry name" value="Flavin_mOase"/>
</dbReference>
<evidence type="ECO:0000313" key="8">
    <source>
        <dbReference type="EMBL" id="KAK9778026.1"/>
    </source>
</evidence>
<keyword evidence="7" id="KW-0472">Membrane</keyword>
<keyword evidence="4" id="KW-0521">NADP</keyword>
<organism evidence="8 9">
    <name type="scientific">Seiridium cardinale</name>
    <dbReference type="NCBI Taxonomy" id="138064"/>
    <lineage>
        <taxon>Eukaryota</taxon>
        <taxon>Fungi</taxon>
        <taxon>Dikarya</taxon>
        <taxon>Ascomycota</taxon>
        <taxon>Pezizomycotina</taxon>
        <taxon>Sordariomycetes</taxon>
        <taxon>Xylariomycetidae</taxon>
        <taxon>Amphisphaeriales</taxon>
        <taxon>Sporocadaceae</taxon>
        <taxon>Seiridium</taxon>
    </lineage>
</organism>